<dbReference type="AlphaFoldDB" id="G8R5S8"/>
<sequence>MMHNFHIPVLGLSFSIDTPLKVAHYGISSVMSLSSDALVEDMRAHYCRENNLAYKPISEKEEDYRAKRITAYLNMVNLLVLQNLDNLKKQSLDTESELTKYLDLLPDDCQMKHWYLGYCRTSDMAIRDVLEHLIRSSIVAGSADVNIMTKVNKANFDSNGQVLPPEYNDALAALRGFANSELNSAMVFSAGFNPRLYSYLEEFSCFYPNEKGEIKKKIILKVSDYRSAVIQGKFLAKKGIWISEFRIESGLNCGGHAFATEGLLMGPILKEFKENRESLCQELFDLCKTVWCKKEISFGEIAPTLNITVQGGIGTAAEQEFLINHYKVQSTGWGTPFLLVPEATTVDAATLEKLIAAKSEDLYLSKTSPLGVPFNNLKDSDSEKVLQQRMKKDRPGSPCLKKYLVSNTEFTKEPICTASRQYQHLKIQELEAKKLDEEAHQKAYEDIVVKACLCEDLAASAYTKYEVKPKVKPATAICPGPNLAFFSRKYSLKEMVGNIYGRESLLSSDSRPHMFINELKMYVDYLEKEWAEVGEMLNAKQEKYLASFKANLETGISYYQALSKDIKMPTFSCDLSNIAAKLNLLGLGKPITS</sequence>
<reference evidence="1 2" key="1">
    <citation type="journal article" date="2012" name="Stand. Genomic Sci.">
        <title>Genome sequence of the orange-pigmented seawater bacterium Owenweeksia hongkongensis type strain (UST20020801(T)).</title>
        <authorList>
            <person name="Riedel T."/>
            <person name="Held B."/>
            <person name="Nolan M."/>
            <person name="Lucas S."/>
            <person name="Lapidus A."/>
            <person name="Tice H."/>
            <person name="Del Rio T.G."/>
            <person name="Cheng J.F."/>
            <person name="Han C."/>
            <person name="Tapia R."/>
            <person name="Goodwin L.A."/>
            <person name="Pitluck S."/>
            <person name="Liolios K."/>
            <person name="Mavromatis K."/>
            <person name="Pagani I."/>
            <person name="Ivanova N."/>
            <person name="Mikhailova N."/>
            <person name="Pati A."/>
            <person name="Chen A."/>
            <person name="Palaniappan K."/>
            <person name="Rohde M."/>
            <person name="Tindall B.J."/>
            <person name="Detter J.C."/>
            <person name="Goker M."/>
            <person name="Woyke T."/>
            <person name="Bristow J."/>
            <person name="Eisen J.A."/>
            <person name="Markowitz V."/>
            <person name="Hugenholtz P."/>
            <person name="Klenk H.P."/>
            <person name="Kyrpides N.C."/>
        </authorList>
    </citation>
    <scope>NUCLEOTIDE SEQUENCE</scope>
    <source>
        <strain evidence="2">DSM 17368 / JCM 12287 / NRRL B-23963</strain>
    </source>
</reference>
<gene>
    <name evidence="1" type="ordered locus">Oweho_3445</name>
</gene>
<dbReference type="eggNOG" id="COG2070">
    <property type="taxonomic scope" value="Bacteria"/>
</dbReference>
<dbReference type="HOGENOM" id="CLU_459141_0_0_10"/>
<dbReference type="STRING" id="926562.Oweho_3445"/>
<dbReference type="KEGG" id="oho:Oweho_3445"/>
<keyword evidence="2" id="KW-1185">Reference proteome</keyword>
<dbReference type="RefSeq" id="WP_014203741.1">
    <property type="nucleotide sequence ID" value="NC_016599.1"/>
</dbReference>
<dbReference type="EMBL" id="CP003156">
    <property type="protein sequence ID" value="AEV34394.1"/>
    <property type="molecule type" value="Genomic_DNA"/>
</dbReference>
<dbReference type="OrthoDB" id="9811599at2"/>
<dbReference type="PATRIC" id="fig|926562.3.peg.3464"/>
<proteinExistence type="predicted"/>
<accession>G8R5S8</accession>
<name>G8R5S8_OWEHD</name>
<protein>
    <submittedName>
        <fullName evidence="1">Uncharacterized protein</fullName>
    </submittedName>
</protein>
<dbReference type="Proteomes" id="UP000005631">
    <property type="component" value="Chromosome"/>
</dbReference>
<evidence type="ECO:0000313" key="1">
    <source>
        <dbReference type="EMBL" id="AEV34394.1"/>
    </source>
</evidence>
<evidence type="ECO:0000313" key="2">
    <source>
        <dbReference type="Proteomes" id="UP000005631"/>
    </source>
</evidence>
<organism evidence="1 2">
    <name type="scientific">Owenweeksia hongkongensis (strain DSM 17368 / CIP 108786 / JCM 12287 / NRRL B-23963 / UST20020801)</name>
    <dbReference type="NCBI Taxonomy" id="926562"/>
    <lineage>
        <taxon>Bacteria</taxon>
        <taxon>Pseudomonadati</taxon>
        <taxon>Bacteroidota</taxon>
        <taxon>Flavobacteriia</taxon>
        <taxon>Flavobacteriales</taxon>
        <taxon>Owenweeksiaceae</taxon>
        <taxon>Owenweeksia</taxon>
    </lineage>
</organism>